<dbReference type="RefSeq" id="WP_014803871.1">
    <property type="nucleotide sequence ID" value="NC_018020.1"/>
</dbReference>
<keyword evidence="1" id="KW-0472">Membrane</keyword>
<gene>
    <name evidence="2" type="ordered locus">Turpa_2730</name>
</gene>
<dbReference type="AlphaFoldDB" id="I4B7W2"/>
<dbReference type="Proteomes" id="UP000006048">
    <property type="component" value="Chromosome"/>
</dbReference>
<evidence type="ECO:0000313" key="3">
    <source>
        <dbReference type="Proteomes" id="UP000006048"/>
    </source>
</evidence>
<dbReference type="HOGENOM" id="CLU_927319_0_0_12"/>
<dbReference type="KEGG" id="tpx:Turpa_2730"/>
<organism evidence="2 3">
    <name type="scientific">Turneriella parva (strain ATCC BAA-1111 / DSM 21527 / NCTC 11395 / H)</name>
    <name type="common">Leptospira parva</name>
    <dbReference type="NCBI Taxonomy" id="869212"/>
    <lineage>
        <taxon>Bacteria</taxon>
        <taxon>Pseudomonadati</taxon>
        <taxon>Spirochaetota</taxon>
        <taxon>Spirochaetia</taxon>
        <taxon>Leptospirales</taxon>
        <taxon>Leptospiraceae</taxon>
        <taxon>Turneriella</taxon>
    </lineage>
</organism>
<accession>I4B7W2</accession>
<reference evidence="2 3" key="1">
    <citation type="submission" date="2012-06" db="EMBL/GenBank/DDBJ databases">
        <title>The complete chromosome of genome of Turneriella parva DSM 21527.</title>
        <authorList>
            <consortium name="US DOE Joint Genome Institute (JGI-PGF)"/>
            <person name="Lucas S."/>
            <person name="Han J."/>
            <person name="Lapidus A."/>
            <person name="Bruce D."/>
            <person name="Goodwin L."/>
            <person name="Pitluck S."/>
            <person name="Peters L."/>
            <person name="Kyrpides N."/>
            <person name="Mavromatis K."/>
            <person name="Ivanova N."/>
            <person name="Mikhailova N."/>
            <person name="Chertkov O."/>
            <person name="Detter J.C."/>
            <person name="Tapia R."/>
            <person name="Han C."/>
            <person name="Land M."/>
            <person name="Hauser L."/>
            <person name="Markowitz V."/>
            <person name="Cheng J.-F."/>
            <person name="Hugenholtz P."/>
            <person name="Woyke T."/>
            <person name="Wu D."/>
            <person name="Gronow S."/>
            <person name="Wellnitz S."/>
            <person name="Brambilla E."/>
            <person name="Klenk H.-P."/>
            <person name="Eisen J.A."/>
        </authorList>
    </citation>
    <scope>NUCLEOTIDE SEQUENCE [LARGE SCALE GENOMIC DNA]</scope>
    <source>
        <strain evidence="3">ATCC BAA-1111 / DSM 21527 / NCTC 11395 / H</strain>
    </source>
</reference>
<dbReference type="STRING" id="869212.Turpa_2730"/>
<name>I4B7W2_TURPD</name>
<keyword evidence="3" id="KW-1185">Reference proteome</keyword>
<sequence>MPEDFARNDSAEILLVYRTGGILAIDQRNIALLARVVAKATRPISAEIFYHLPARLSDWTQPANGVRYTRLKNAGEWPLAERIARQANTTVIVFDASLLIAAQDVWHLVGYAQQHAQVLLMPRRVARNPHEPLSGFAMREARLHLQRTVWNRVTDASAMAVLSPRESARSVRAQITYAEILKQGAEADLFAFYGNSRAVSARQSVRWLATTSRTIAAYRHWKAHGAFASAYSQKTPVFHVAQIAVYAATLLCLAAPAAGAIVFAFAVAITPTYFLTNLNLLNPLQTARRLAARFCLYFVG</sequence>
<keyword evidence="1" id="KW-0812">Transmembrane</keyword>
<feature type="transmembrane region" description="Helical" evidence="1">
    <location>
        <begin position="243"/>
        <end position="269"/>
    </location>
</feature>
<protein>
    <submittedName>
        <fullName evidence="2">Uncharacterized protein</fullName>
    </submittedName>
</protein>
<dbReference type="EMBL" id="CP002959">
    <property type="protein sequence ID" value="AFM13369.1"/>
    <property type="molecule type" value="Genomic_DNA"/>
</dbReference>
<keyword evidence="1" id="KW-1133">Transmembrane helix</keyword>
<evidence type="ECO:0000256" key="1">
    <source>
        <dbReference type="SAM" id="Phobius"/>
    </source>
</evidence>
<evidence type="ECO:0000313" key="2">
    <source>
        <dbReference type="EMBL" id="AFM13369.1"/>
    </source>
</evidence>
<proteinExistence type="predicted"/>